<evidence type="ECO:0000313" key="4">
    <source>
        <dbReference type="Proteomes" id="UP000642993"/>
    </source>
</evidence>
<keyword evidence="2" id="KW-0472">Membrane</keyword>
<organism evidence="3 4">
    <name type="scientific">Lolliginicoccus lacisalsi</name>
    <dbReference type="NCBI Taxonomy" id="2742202"/>
    <lineage>
        <taxon>Bacteria</taxon>
        <taxon>Bacillati</taxon>
        <taxon>Actinomycetota</taxon>
        <taxon>Actinomycetes</taxon>
        <taxon>Mycobacteriales</taxon>
        <taxon>Hoyosellaceae</taxon>
        <taxon>Lolliginicoccus</taxon>
    </lineage>
</organism>
<feature type="region of interest" description="Disordered" evidence="1">
    <location>
        <begin position="1"/>
        <end position="39"/>
    </location>
</feature>
<feature type="compositionally biased region" description="Basic and acidic residues" evidence="1">
    <location>
        <begin position="13"/>
        <end position="36"/>
    </location>
</feature>
<proteinExistence type="predicted"/>
<gene>
    <name evidence="3" type="ORF">HT102_02660</name>
</gene>
<name>A0A927JA56_9ACTN</name>
<dbReference type="RefSeq" id="WP_192037833.1">
    <property type="nucleotide sequence ID" value="NZ_JACYWE010000001.1"/>
</dbReference>
<evidence type="ECO:0000313" key="3">
    <source>
        <dbReference type="EMBL" id="MBD8505390.1"/>
    </source>
</evidence>
<reference evidence="3" key="1">
    <citation type="submission" date="2020-09" db="EMBL/GenBank/DDBJ databases">
        <title>Hoyosella lacisalsi sp. nov., a halotolerant actinobacterium isolated from soil of Lake Gudzhirganskoe.</title>
        <authorList>
            <person name="Yang Q."/>
            <person name="Guo P.Y."/>
            <person name="Liu S.W."/>
            <person name="Li F.N."/>
            <person name="Sun C.H."/>
        </authorList>
    </citation>
    <scope>NUCLEOTIDE SEQUENCE</scope>
    <source>
        <strain evidence="3">G463</strain>
    </source>
</reference>
<protein>
    <submittedName>
        <fullName evidence="3">Uncharacterized protein</fullName>
    </submittedName>
</protein>
<keyword evidence="4" id="KW-1185">Reference proteome</keyword>
<dbReference type="Proteomes" id="UP000642993">
    <property type="component" value="Unassembled WGS sequence"/>
</dbReference>
<feature type="transmembrane region" description="Helical" evidence="2">
    <location>
        <begin position="61"/>
        <end position="81"/>
    </location>
</feature>
<sequence length="82" mass="9198">MGGGHYSARKRLREAQEREQRMRELGFSDTLPERDIPPAQLDRPLAGVYPLPSGPRYRGRVLVIAALFLVPILVAMILTVLT</sequence>
<accession>A0A927JA56</accession>
<keyword evidence="2" id="KW-1133">Transmembrane helix</keyword>
<evidence type="ECO:0000256" key="1">
    <source>
        <dbReference type="SAM" id="MobiDB-lite"/>
    </source>
</evidence>
<evidence type="ECO:0000256" key="2">
    <source>
        <dbReference type="SAM" id="Phobius"/>
    </source>
</evidence>
<comment type="caution">
    <text evidence="3">The sequence shown here is derived from an EMBL/GenBank/DDBJ whole genome shotgun (WGS) entry which is preliminary data.</text>
</comment>
<dbReference type="AlphaFoldDB" id="A0A927JA56"/>
<keyword evidence="2" id="KW-0812">Transmembrane</keyword>
<dbReference type="EMBL" id="JACYWE010000001">
    <property type="protein sequence ID" value="MBD8505390.1"/>
    <property type="molecule type" value="Genomic_DNA"/>
</dbReference>